<feature type="domain" description="HTH cro/C1-type" evidence="1">
    <location>
        <begin position="27"/>
        <end position="81"/>
    </location>
</feature>
<dbReference type="Gene3D" id="1.10.260.40">
    <property type="entry name" value="lambda repressor-like DNA-binding domains"/>
    <property type="match status" value="1"/>
</dbReference>
<sequence>MHQYNKIIRTPLRWEVFVTFKVGKCRIPELCSKRGIDQTQLAAKVGLTKQHITDYVSLRNIPSIERAYNIAHVLDCVPEELYEWSEVSDSNTEG</sequence>
<reference evidence="2 3" key="1">
    <citation type="submission" date="2019-01" db="EMBL/GenBank/DDBJ databases">
        <title>Genome sequence of Bacillus glycinifermentans SRCM103574.</title>
        <authorList>
            <person name="Kong H.-J."/>
            <person name="Jeong S.-Y."/>
            <person name="Jeong D.-Y."/>
        </authorList>
    </citation>
    <scope>NUCLEOTIDE SEQUENCE [LARGE SCALE GENOMIC DNA]</scope>
    <source>
        <strain evidence="2 3">SRCM103574</strain>
    </source>
</reference>
<gene>
    <name evidence="2" type="ORF">EQZ20_21205</name>
</gene>
<dbReference type="Proteomes" id="UP000288675">
    <property type="component" value="Chromosome"/>
</dbReference>
<organism evidence="2 3">
    <name type="scientific">Bacillus glycinifermentans</name>
    <dbReference type="NCBI Taxonomy" id="1664069"/>
    <lineage>
        <taxon>Bacteria</taxon>
        <taxon>Bacillati</taxon>
        <taxon>Bacillota</taxon>
        <taxon>Bacilli</taxon>
        <taxon>Bacillales</taxon>
        <taxon>Bacillaceae</taxon>
        <taxon>Bacillus</taxon>
    </lineage>
</organism>
<dbReference type="InterPro" id="IPR010982">
    <property type="entry name" value="Lambda_DNA-bd_dom_sf"/>
</dbReference>
<dbReference type="GO" id="GO:0003677">
    <property type="term" value="F:DNA binding"/>
    <property type="evidence" value="ECO:0007669"/>
    <property type="project" value="InterPro"/>
</dbReference>
<dbReference type="Pfam" id="PF01381">
    <property type="entry name" value="HTH_3"/>
    <property type="match status" value="1"/>
</dbReference>
<dbReference type="InterPro" id="IPR001387">
    <property type="entry name" value="Cro/C1-type_HTH"/>
</dbReference>
<dbReference type="AlphaFoldDB" id="A0AAJ3Z3F7"/>
<evidence type="ECO:0000259" key="1">
    <source>
        <dbReference type="PROSITE" id="PS50943"/>
    </source>
</evidence>
<evidence type="ECO:0000313" key="2">
    <source>
        <dbReference type="EMBL" id="QAT67983.1"/>
    </source>
</evidence>
<dbReference type="CDD" id="cd00093">
    <property type="entry name" value="HTH_XRE"/>
    <property type="match status" value="1"/>
</dbReference>
<protein>
    <submittedName>
        <fullName evidence="2">XRE family transcriptional regulator</fullName>
    </submittedName>
</protein>
<proteinExistence type="predicted"/>
<dbReference type="SMART" id="SM00530">
    <property type="entry name" value="HTH_XRE"/>
    <property type="match status" value="1"/>
</dbReference>
<dbReference type="EMBL" id="CP035232">
    <property type="protein sequence ID" value="QAT67983.1"/>
    <property type="molecule type" value="Genomic_DNA"/>
</dbReference>
<dbReference type="PROSITE" id="PS50943">
    <property type="entry name" value="HTH_CROC1"/>
    <property type="match status" value="1"/>
</dbReference>
<name>A0AAJ3Z3F7_9BACI</name>
<accession>A0AAJ3Z3F7</accession>
<dbReference type="SUPFAM" id="SSF47413">
    <property type="entry name" value="lambda repressor-like DNA-binding domains"/>
    <property type="match status" value="1"/>
</dbReference>
<evidence type="ECO:0000313" key="3">
    <source>
        <dbReference type="Proteomes" id="UP000288675"/>
    </source>
</evidence>